<evidence type="ECO:0000256" key="2">
    <source>
        <dbReference type="SAM" id="MobiDB-lite"/>
    </source>
</evidence>
<accession>A0ABS1TRI3</accession>
<dbReference type="Proteomes" id="UP000623967">
    <property type="component" value="Unassembled WGS sequence"/>
</dbReference>
<dbReference type="InterPro" id="IPR024463">
    <property type="entry name" value="Transposase_TnpC_homeodom"/>
</dbReference>
<evidence type="ECO:0000256" key="1">
    <source>
        <dbReference type="SAM" id="Coils"/>
    </source>
</evidence>
<name>A0ABS1TRI3_9BACI</name>
<protein>
    <submittedName>
        <fullName evidence="4">Transposase</fullName>
    </submittedName>
</protein>
<feature type="coiled-coil region" evidence="1">
    <location>
        <begin position="12"/>
        <end position="39"/>
    </location>
</feature>
<evidence type="ECO:0000313" key="5">
    <source>
        <dbReference type="Proteomes" id="UP000623967"/>
    </source>
</evidence>
<dbReference type="Pfam" id="PF13007">
    <property type="entry name" value="LZ_Tnp_IS66"/>
    <property type="match status" value="1"/>
</dbReference>
<feature type="region of interest" description="Disordered" evidence="2">
    <location>
        <begin position="79"/>
        <end position="120"/>
    </location>
</feature>
<gene>
    <name evidence="4" type="ORF">JK635_16465</name>
</gene>
<reference evidence="4 5" key="1">
    <citation type="submission" date="2021-01" db="EMBL/GenBank/DDBJ databases">
        <title>Genome public.</title>
        <authorList>
            <person name="Liu C."/>
            <person name="Sun Q."/>
        </authorList>
    </citation>
    <scope>NUCLEOTIDE SEQUENCE [LARGE SCALE GENOMIC DNA]</scope>
    <source>
        <strain evidence="4 5">YIM B02564</strain>
    </source>
</reference>
<feature type="domain" description="Transposase TnpC homeodomain" evidence="3">
    <location>
        <begin position="36"/>
        <end position="110"/>
    </location>
</feature>
<comment type="caution">
    <text evidence="4">The sequence shown here is derived from an EMBL/GenBank/DDBJ whole genome shotgun (WGS) entry which is preliminary data.</text>
</comment>
<organism evidence="4 5">
    <name type="scientific">Neobacillus paridis</name>
    <dbReference type="NCBI Taxonomy" id="2803862"/>
    <lineage>
        <taxon>Bacteria</taxon>
        <taxon>Bacillati</taxon>
        <taxon>Bacillota</taxon>
        <taxon>Bacilli</taxon>
        <taxon>Bacillales</taxon>
        <taxon>Bacillaceae</taxon>
        <taxon>Neobacillus</taxon>
    </lineage>
</organism>
<feature type="compositionally biased region" description="Basic and acidic residues" evidence="2">
    <location>
        <begin position="106"/>
        <end position="120"/>
    </location>
</feature>
<keyword evidence="5" id="KW-1185">Reference proteome</keyword>
<sequence length="120" mass="13491">MTSSPDLSTLDADELRQLASRLMEEMRGKQALIDKLTHEMAILKRLKFAASSEAYSGEQQRMLFETLDTDIEALTAEIEQLAPTKPADDEDRKRQPKRAPLPAALPRKEIRHDPDSTVCG</sequence>
<dbReference type="EMBL" id="JAESWB010000240">
    <property type="protein sequence ID" value="MBL4953778.1"/>
    <property type="molecule type" value="Genomic_DNA"/>
</dbReference>
<feature type="non-terminal residue" evidence="4">
    <location>
        <position position="120"/>
    </location>
</feature>
<proteinExistence type="predicted"/>
<evidence type="ECO:0000313" key="4">
    <source>
        <dbReference type="EMBL" id="MBL4953778.1"/>
    </source>
</evidence>
<keyword evidence="1" id="KW-0175">Coiled coil</keyword>
<evidence type="ECO:0000259" key="3">
    <source>
        <dbReference type="Pfam" id="PF13007"/>
    </source>
</evidence>